<organism evidence="1 2">
    <name type="scientific">Frankliniella fusca</name>
    <dbReference type="NCBI Taxonomy" id="407009"/>
    <lineage>
        <taxon>Eukaryota</taxon>
        <taxon>Metazoa</taxon>
        <taxon>Ecdysozoa</taxon>
        <taxon>Arthropoda</taxon>
        <taxon>Hexapoda</taxon>
        <taxon>Insecta</taxon>
        <taxon>Pterygota</taxon>
        <taxon>Neoptera</taxon>
        <taxon>Paraneoptera</taxon>
        <taxon>Thysanoptera</taxon>
        <taxon>Terebrantia</taxon>
        <taxon>Thripoidea</taxon>
        <taxon>Thripidae</taxon>
        <taxon>Frankliniella</taxon>
    </lineage>
</organism>
<sequence>MQKVRSNMASQGLCLAELYYLPSRSYKIHGELQEQSWDHNPHCSLHIQRGLLLNHCHFEQACQHNASLQLVDSAVALG</sequence>
<dbReference type="AlphaFoldDB" id="A0AAE1HJ75"/>
<dbReference type="Proteomes" id="UP001219518">
    <property type="component" value="Unassembled WGS sequence"/>
</dbReference>
<evidence type="ECO:0000313" key="2">
    <source>
        <dbReference type="Proteomes" id="UP001219518"/>
    </source>
</evidence>
<name>A0AAE1HJ75_9NEOP</name>
<protein>
    <submittedName>
        <fullName evidence="1">Uncharacterized protein</fullName>
    </submittedName>
</protein>
<proteinExistence type="predicted"/>
<dbReference type="EMBL" id="JAHWGI010001069">
    <property type="protein sequence ID" value="KAK3922148.1"/>
    <property type="molecule type" value="Genomic_DNA"/>
</dbReference>
<evidence type="ECO:0000313" key="1">
    <source>
        <dbReference type="EMBL" id="KAK3922148.1"/>
    </source>
</evidence>
<accession>A0AAE1HJ75</accession>
<reference evidence="1" key="2">
    <citation type="journal article" date="2023" name="BMC Genomics">
        <title>Pest status, molecular evolution, and epigenetic factors derived from the genome assembly of Frankliniella fusca, a thysanopteran phytovirus vector.</title>
        <authorList>
            <person name="Catto M.A."/>
            <person name="Labadie P.E."/>
            <person name="Jacobson A.L."/>
            <person name="Kennedy G.G."/>
            <person name="Srinivasan R."/>
            <person name="Hunt B.G."/>
        </authorList>
    </citation>
    <scope>NUCLEOTIDE SEQUENCE</scope>
    <source>
        <strain evidence="1">PL_HMW_Pooled</strain>
    </source>
</reference>
<comment type="caution">
    <text evidence="1">The sequence shown here is derived from an EMBL/GenBank/DDBJ whole genome shotgun (WGS) entry which is preliminary data.</text>
</comment>
<gene>
    <name evidence="1" type="ORF">KUF71_011643</name>
</gene>
<keyword evidence="2" id="KW-1185">Reference proteome</keyword>
<reference evidence="1" key="1">
    <citation type="submission" date="2021-07" db="EMBL/GenBank/DDBJ databases">
        <authorList>
            <person name="Catto M.A."/>
            <person name="Jacobson A."/>
            <person name="Kennedy G."/>
            <person name="Labadie P."/>
            <person name="Hunt B.G."/>
            <person name="Srinivasan R."/>
        </authorList>
    </citation>
    <scope>NUCLEOTIDE SEQUENCE</scope>
    <source>
        <strain evidence="1">PL_HMW_Pooled</strain>
        <tissue evidence="1">Head</tissue>
    </source>
</reference>